<dbReference type="STRING" id="1330021.A0A367LKE7"/>
<protein>
    <submittedName>
        <fullName evidence="1">Uncharacterized protein</fullName>
    </submittedName>
</protein>
<sequence>MQVSASEQTKLPIIGQEKTIFIRCLVSHDICSFTGHQIHYSRKTLYPKEVGYLYRIAPNNLRDGYCIPGWYRGPEIEGNQEFAIPGGIPPYSIHSARTLHLREPLPYVTLLKMMTLPLYLKSVRDSFRHNAVIGRKLATMTAMVPFAGCTLGGVNHEMEEDEDDEEPSRGLFHRRGLVLDERRGFILAAPSVLPYAFGDVGQVLDQDFVFSYREREWNRTLSRIEDALASAIYKRILQRSYGEELSASLFTPSQQSVLLHTGRRLALKDDDVSEEEPLTINATFHAELMEVQRQVCQQMKRTSHRFEEEIAVEVGNSIRHLQREHYRRFGEEQSFVAILTLYFLSFSFCLDARCIGPCDIKWRVRACGGDESWTLFILCT</sequence>
<dbReference type="EMBL" id="LKCN02000003">
    <property type="protein sequence ID" value="RCI14906.1"/>
    <property type="molecule type" value="Genomic_DNA"/>
</dbReference>
<gene>
    <name evidence="1" type="ORF">L249_6740</name>
</gene>
<dbReference type="Proteomes" id="UP000253664">
    <property type="component" value="Unassembled WGS sequence"/>
</dbReference>
<organism evidence="1 2">
    <name type="scientific">Ophiocordyceps polyrhachis-furcata BCC 54312</name>
    <dbReference type="NCBI Taxonomy" id="1330021"/>
    <lineage>
        <taxon>Eukaryota</taxon>
        <taxon>Fungi</taxon>
        <taxon>Dikarya</taxon>
        <taxon>Ascomycota</taxon>
        <taxon>Pezizomycotina</taxon>
        <taxon>Sordariomycetes</taxon>
        <taxon>Hypocreomycetidae</taxon>
        <taxon>Hypocreales</taxon>
        <taxon>Ophiocordycipitaceae</taxon>
        <taxon>Ophiocordyceps</taxon>
    </lineage>
</organism>
<feature type="non-terminal residue" evidence="1">
    <location>
        <position position="380"/>
    </location>
</feature>
<evidence type="ECO:0000313" key="1">
    <source>
        <dbReference type="EMBL" id="RCI14906.1"/>
    </source>
</evidence>
<dbReference type="AlphaFoldDB" id="A0A367LKE7"/>
<dbReference type="SUPFAM" id="SSF56399">
    <property type="entry name" value="ADP-ribosylation"/>
    <property type="match status" value="1"/>
</dbReference>
<dbReference type="OrthoDB" id="4925734at2759"/>
<evidence type="ECO:0000313" key="2">
    <source>
        <dbReference type="Proteomes" id="UP000253664"/>
    </source>
</evidence>
<proteinExistence type="predicted"/>
<reference evidence="1 2" key="1">
    <citation type="journal article" date="2015" name="BMC Genomics">
        <title>Insights from the genome of Ophiocordyceps polyrhachis-furcata to pathogenicity and host specificity in insect fungi.</title>
        <authorList>
            <person name="Wichadakul D."/>
            <person name="Kobmoo N."/>
            <person name="Ingsriswang S."/>
            <person name="Tangphatsornruang S."/>
            <person name="Chantasingh D."/>
            <person name="Luangsa-ard J.J."/>
            <person name="Eurwilaichitr L."/>
        </authorList>
    </citation>
    <scope>NUCLEOTIDE SEQUENCE [LARGE SCALE GENOMIC DNA]</scope>
    <source>
        <strain evidence="1 2">BCC 54312</strain>
    </source>
</reference>
<name>A0A367LKE7_9HYPO</name>
<keyword evidence="2" id="KW-1185">Reference proteome</keyword>
<comment type="caution">
    <text evidence="1">The sequence shown here is derived from an EMBL/GenBank/DDBJ whole genome shotgun (WGS) entry which is preliminary data.</text>
</comment>
<accession>A0A367LKE7</accession>